<proteinExistence type="inferred from homology"/>
<evidence type="ECO:0000256" key="16">
    <source>
        <dbReference type="HAMAP-Rule" id="MF_01274"/>
    </source>
</evidence>
<dbReference type="GO" id="GO:0015937">
    <property type="term" value="P:coenzyme A biosynthetic process"/>
    <property type="evidence" value="ECO:0007669"/>
    <property type="project" value="UniProtKB-UniRule"/>
</dbReference>
<dbReference type="OrthoDB" id="9781305at2"/>
<comment type="catalytic activity">
    <reaction evidence="1 16">
        <text>(R)-pantothenate + ATP = (R)-4'-phosphopantothenate + ADP + H(+)</text>
        <dbReference type="Rhea" id="RHEA:16373"/>
        <dbReference type="ChEBI" id="CHEBI:10986"/>
        <dbReference type="ChEBI" id="CHEBI:15378"/>
        <dbReference type="ChEBI" id="CHEBI:29032"/>
        <dbReference type="ChEBI" id="CHEBI:30616"/>
        <dbReference type="ChEBI" id="CHEBI:456216"/>
        <dbReference type="EC" id="2.7.1.33"/>
    </reaction>
</comment>
<gene>
    <name evidence="16 17" type="primary">coaX</name>
    <name evidence="17" type="ORF">NCTC13337_00139</name>
</gene>
<evidence type="ECO:0000256" key="13">
    <source>
        <dbReference type="ARBA" id="ARBA00022993"/>
    </source>
</evidence>
<dbReference type="Gene3D" id="3.30.420.40">
    <property type="match status" value="2"/>
</dbReference>
<feature type="binding site" evidence="16">
    <location>
        <position position="175"/>
    </location>
    <ligand>
        <name>substrate</name>
    </ligand>
</feature>
<keyword evidence="8 16" id="KW-0808">Transferase</keyword>
<feature type="binding site" evidence="16">
    <location>
        <begin position="100"/>
        <end position="103"/>
    </location>
    <ligand>
        <name>substrate</name>
    </ligand>
</feature>
<feature type="active site" description="Proton acceptor" evidence="16">
    <location>
        <position position="102"/>
    </location>
</feature>
<sequence>MYLLIDAGNSRIKWLYGNNVPGIVEAASYRTDWQRKLYLAWHLLPEPDAIALSSVNNPEIEKFVSELVQQLWQKPVQIFTAQKHTNHTLTVAYDEPEKLGSDRYLAMLGARSLTKEPFCVIGCGTAITLDAVNGEGQHLGGLILPGIRLAENALIQNTQKLIPMRWTPKTLGTDTASCIGAGIHHALPAGVDHIIDELEAEYGYYFKRYAFGGDAQILFGNRPTYRIEPDLMFGGMIAHLAPHTVCAQSQS</sequence>
<dbReference type="AlphaFoldDB" id="A0A380MLZ6"/>
<evidence type="ECO:0000256" key="7">
    <source>
        <dbReference type="ARBA" id="ARBA00022490"/>
    </source>
</evidence>
<dbReference type="GO" id="GO:0004594">
    <property type="term" value="F:pantothenate kinase activity"/>
    <property type="evidence" value="ECO:0007669"/>
    <property type="project" value="UniProtKB-UniRule"/>
</dbReference>
<feature type="binding site" evidence="16">
    <location>
        <position position="93"/>
    </location>
    <ligand>
        <name>substrate</name>
    </ligand>
</feature>
<dbReference type="Pfam" id="PF03309">
    <property type="entry name" value="Pan_kinase"/>
    <property type="match status" value="1"/>
</dbReference>
<evidence type="ECO:0000313" key="17">
    <source>
        <dbReference type="EMBL" id="SUO93278.1"/>
    </source>
</evidence>
<feature type="binding site" evidence="16">
    <location>
        <position position="125"/>
    </location>
    <ligand>
        <name>ATP</name>
        <dbReference type="ChEBI" id="CHEBI:30616"/>
    </ligand>
</feature>
<evidence type="ECO:0000256" key="2">
    <source>
        <dbReference type="ARBA" id="ARBA00001958"/>
    </source>
</evidence>
<evidence type="ECO:0000313" key="18">
    <source>
        <dbReference type="Proteomes" id="UP000254601"/>
    </source>
</evidence>
<dbReference type="InterPro" id="IPR004619">
    <property type="entry name" value="Type_III_PanK"/>
</dbReference>
<dbReference type="PANTHER" id="PTHR34265:SF1">
    <property type="entry name" value="TYPE III PANTOTHENATE KINASE"/>
    <property type="match status" value="1"/>
</dbReference>
<comment type="cofactor">
    <cofactor evidence="16">
        <name>NH4(+)</name>
        <dbReference type="ChEBI" id="CHEBI:28938"/>
    </cofactor>
    <cofactor evidence="16">
        <name>K(+)</name>
        <dbReference type="ChEBI" id="CHEBI:29103"/>
    </cofactor>
    <text evidence="16">A monovalent cation. Ammonium or potassium.</text>
</comment>
<comment type="caution">
    <text evidence="16">Lacks conserved residue(s) required for the propagation of feature annotation.</text>
</comment>
<evidence type="ECO:0000256" key="11">
    <source>
        <dbReference type="ARBA" id="ARBA00022840"/>
    </source>
</evidence>
<keyword evidence="18" id="KW-1185">Reference proteome</keyword>
<dbReference type="SUPFAM" id="SSF53067">
    <property type="entry name" value="Actin-like ATPase domain"/>
    <property type="match status" value="2"/>
</dbReference>
<name>A0A380MLZ6_9GAMM</name>
<keyword evidence="12 16" id="KW-0630">Potassium</keyword>
<comment type="subcellular location">
    <subcellularLocation>
        <location evidence="3 16">Cytoplasm</location>
    </subcellularLocation>
</comment>
<evidence type="ECO:0000256" key="10">
    <source>
        <dbReference type="ARBA" id="ARBA00022777"/>
    </source>
</evidence>
<dbReference type="GO" id="GO:0005524">
    <property type="term" value="F:ATP binding"/>
    <property type="evidence" value="ECO:0007669"/>
    <property type="project" value="UniProtKB-UniRule"/>
</dbReference>
<dbReference type="InterPro" id="IPR043129">
    <property type="entry name" value="ATPase_NBD"/>
</dbReference>
<comment type="function">
    <text evidence="16">Catalyzes the phosphorylation of pantothenate (Pan), the first step in CoA biosynthesis.</text>
</comment>
<evidence type="ECO:0000256" key="8">
    <source>
        <dbReference type="ARBA" id="ARBA00022679"/>
    </source>
</evidence>
<protein>
    <recommendedName>
        <fullName evidence="15 16">Type III pantothenate kinase</fullName>
        <ecNumber evidence="6 16">2.7.1.33</ecNumber>
    </recommendedName>
    <alternativeName>
        <fullName evidence="16">PanK-III</fullName>
    </alternativeName>
    <alternativeName>
        <fullName evidence="16">Pantothenic acid kinase</fullName>
    </alternativeName>
</protein>
<evidence type="ECO:0000256" key="1">
    <source>
        <dbReference type="ARBA" id="ARBA00001206"/>
    </source>
</evidence>
<keyword evidence="13 16" id="KW-0173">Coenzyme A biosynthesis</keyword>
<keyword evidence="7 16" id="KW-0963">Cytoplasm</keyword>
<evidence type="ECO:0000256" key="4">
    <source>
        <dbReference type="ARBA" id="ARBA00005225"/>
    </source>
</evidence>
<dbReference type="Proteomes" id="UP000254601">
    <property type="component" value="Unassembled WGS sequence"/>
</dbReference>
<dbReference type="EMBL" id="UHIC01000001">
    <property type="protein sequence ID" value="SUO93278.1"/>
    <property type="molecule type" value="Genomic_DNA"/>
</dbReference>
<feature type="binding site" evidence="16">
    <location>
        <begin position="6"/>
        <end position="13"/>
    </location>
    <ligand>
        <name>ATP</name>
        <dbReference type="ChEBI" id="CHEBI:30616"/>
    </ligand>
</feature>
<dbReference type="EC" id="2.7.1.33" evidence="6 16"/>
<dbReference type="HAMAP" id="MF_01274">
    <property type="entry name" value="Pantothen_kinase_3"/>
    <property type="match status" value="1"/>
</dbReference>
<dbReference type="PANTHER" id="PTHR34265">
    <property type="entry name" value="TYPE III PANTOTHENATE KINASE"/>
    <property type="match status" value="1"/>
</dbReference>
<comment type="subunit">
    <text evidence="5 16">Homodimer.</text>
</comment>
<reference evidence="17 18" key="1">
    <citation type="submission" date="2018-06" db="EMBL/GenBank/DDBJ databases">
        <authorList>
            <consortium name="Pathogen Informatics"/>
            <person name="Doyle S."/>
        </authorList>
    </citation>
    <scope>NUCLEOTIDE SEQUENCE [LARGE SCALE GENOMIC DNA]</scope>
    <source>
        <strain evidence="17 18">NCTC13337</strain>
    </source>
</reference>
<comment type="cofactor">
    <cofactor evidence="2">
        <name>K(+)</name>
        <dbReference type="ChEBI" id="CHEBI:29103"/>
    </cofactor>
</comment>
<accession>A0A380MLZ6</accession>
<evidence type="ECO:0000256" key="9">
    <source>
        <dbReference type="ARBA" id="ARBA00022741"/>
    </source>
</evidence>
<keyword evidence="10 16" id="KW-0418">Kinase</keyword>
<keyword evidence="11 16" id="KW-0067">ATP-binding</keyword>
<keyword evidence="9 16" id="KW-0547">Nucleotide-binding</keyword>
<dbReference type="CDD" id="cd24015">
    <property type="entry name" value="ASKHA_NBD_PanK-III"/>
    <property type="match status" value="1"/>
</dbReference>
<dbReference type="UniPathway" id="UPA00241">
    <property type="reaction ID" value="UER00352"/>
</dbReference>
<dbReference type="RefSeq" id="WP_072575725.1">
    <property type="nucleotide sequence ID" value="NZ_LWHB01000022.1"/>
</dbReference>
<evidence type="ECO:0000256" key="14">
    <source>
        <dbReference type="ARBA" id="ARBA00038036"/>
    </source>
</evidence>
<comment type="pathway">
    <text evidence="4 16">Cofactor biosynthesis; coenzyme A biosynthesis; CoA from (R)-pantothenate: step 1/5.</text>
</comment>
<organism evidence="17 18">
    <name type="scientific">Suttonella ornithocola</name>
    <dbReference type="NCBI Taxonomy" id="279832"/>
    <lineage>
        <taxon>Bacteria</taxon>
        <taxon>Pseudomonadati</taxon>
        <taxon>Pseudomonadota</taxon>
        <taxon>Gammaproteobacteria</taxon>
        <taxon>Cardiobacteriales</taxon>
        <taxon>Cardiobacteriaceae</taxon>
        <taxon>Suttonella</taxon>
    </lineage>
</organism>
<evidence type="ECO:0000256" key="15">
    <source>
        <dbReference type="ARBA" id="ARBA00040883"/>
    </source>
</evidence>
<comment type="similarity">
    <text evidence="14 16">Belongs to the type III pantothenate kinase family.</text>
</comment>
<dbReference type="NCBIfam" id="TIGR00671">
    <property type="entry name" value="baf"/>
    <property type="match status" value="1"/>
</dbReference>
<evidence type="ECO:0000256" key="12">
    <source>
        <dbReference type="ARBA" id="ARBA00022958"/>
    </source>
</evidence>
<evidence type="ECO:0000256" key="3">
    <source>
        <dbReference type="ARBA" id="ARBA00004496"/>
    </source>
</evidence>
<dbReference type="GO" id="GO:0005737">
    <property type="term" value="C:cytoplasm"/>
    <property type="evidence" value="ECO:0007669"/>
    <property type="project" value="UniProtKB-SubCell"/>
</dbReference>
<evidence type="ECO:0000256" key="5">
    <source>
        <dbReference type="ARBA" id="ARBA00011738"/>
    </source>
</evidence>
<evidence type="ECO:0000256" key="6">
    <source>
        <dbReference type="ARBA" id="ARBA00012102"/>
    </source>
</evidence>